<sequence>MPTFATHFHMQGDVNYQAQVKGDIVSMLQAGCCVGGLLINVIGDPFGRKIAILAAASIFVVGSIIQVIAPSVGAMMAGRFLGGMGVGACSNIAPVYIAEISPKEWRGRLNNLYQFLVVIGIMVSYWIDYGCLKNLSVSDTQWRIPLGLQIVPGGILIICVLLLPESLRWLAVRDRLDDLKRTISRLRDLPEDHPSVLAEMDEIHSAVLEERAIKSSKWSEVCQKSNLRRLIIGVTIGICQQWTGTNAINYYAPDLFKQIGFTGDSVDILATGIYGIIKVVVVFAFFFMVDHPYLGRRNSLIIGTSIMLVGFFIIGGMIKIIEDTPGTTGGPAYAAMVMLYIYAIGYEMSWGPLVFVICAEIYPTRIRAICMSISIAVFWAMNAVIAKVVPLMMANLTYGTYFFFGSMLFLILCFTILFVPETRARSLEDMEPVVCY</sequence>
<evidence type="ECO:0000256" key="4">
    <source>
        <dbReference type="ARBA" id="ARBA00022692"/>
    </source>
</evidence>
<dbReference type="Pfam" id="PF00083">
    <property type="entry name" value="Sugar_tr"/>
    <property type="match status" value="1"/>
</dbReference>
<feature type="transmembrane region" description="Helical" evidence="8">
    <location>
        <begin position="268"/>
        <end position="288"/>
    </location>
</feature>
<feature type="transmembrane region" description="Helical" evidence="8">
    <location>
        <begin position="333"/>
        <end position="357"/>
    </location>
</feature>
<feature type="transmembrane region" description="Helical" evidence="8">
    <location>
        <begin position="110"/>
        <end position="127"/>
    </location>
</feature>
<gene>
    <name evidence="10" type="ORF">BCR43DRAFT_544469</name>
</gene>
<proteinExistence type="inferred from homology"/>
<dbReference type="EMBL" id="MCGN01000003">
    <property type="protein sequence ID" value="ORY99125.1"/>
    <property type="molecule type" value="Genomic_DNA"/>
</dbReference>
<keyword evidence="6 8" id="KW-0472">Membrane</keyword>
<evidence type="ECO:0000313" key="11">
    <source>
        <dbReference type="Proteomes" id="UP000242180"/>
    </source>
</evidence>
<evidence type="ECO:0000256" key="6">
    <source>
        <dbReference type="ARBA" id="ARBA00023136"/>
    </source>
</evidence>
<dbReference type="FunFam" id="1.20.1250.20:FF:000134">
    <property type="entry name" value="MFS sugar transporter protein"/>
    <property type="match status" value="1"/>
</dbReference>
<organism evidence="10 11">
    <name type="scientific">Syncephalastrum racemosum</name>
    <name type="common">Filamentous fungus</name>
    <dbReference type="NCBI Taxonomy" id="13706"/>
    <lineage>
        <taxon>Eukaryota</taxon>
        <taxon>Fungi</taxon>
        <taxon>Fungi incertae sedis</taxon>
        <taxon>Mucoromycota</taxon>
        <taxon>Mucoromycotina</taxon>
        <taxon>Mucoromycetes</taxon>
        <taxon>Mucorales</taxon>
        <taxon>Syncephalastraceae</taxon>
        <taxon>Syncephalastrum</taxon>
    </lineage>
</organism>
<dbReference type="InterPro" id="IPR050360">
    <property type="entry name" value="MFS_Sugar_Transporters"/>
</dbReference>
<dbReference type="InterPro" id="IPR005828">
    <property type="entry name" value="MFS_sugar_transport-like"/>
</dbReference>
<dbReference type="OrthoDB" id="508119at2759"/>
<evidence type="ECO:0000256" key="3">
    <source>
        <dbReference type="ARBA" id="ARBA00022448"/>
    </source>
</evidence>
<dbReference type="Proteomes" id="UP000242180">
    <property type="component" value="Unassembled WGS sequence"/>
</dbReference>
<keyword evidence="5 8" id="KW-1133">Transmembrane helix</keyword>
<dbReference type="PROSITE" id="PS50850">
    <property type="entry name" value="MFS"/>
    <property type="match status" value="1"/>
</dbReference>
<dbReference type="SUPFAM" id="SSF103473">
    <property type="entry name" value="MFS general substrate transporter"/>
    <property type="match status" value="1"/>
</dbReference>
<keyword evidence="3 7" id="KW-0813">Transport</keyword>
<dbReference type="GO" id="GO:0005351">
    <property type="term" value="F:carbohydrate:proton symporter activity"/>
    <property type="evidence" value="ECO:0007669"/>
    <property type="project" value="TreeGrafter"/>
</dbReference>
<feature type="transmembrane region" description="Helical" evidence="8">
    <location>
        <begin position="24"/>
        <end position="43"/>
    </location>
</feature>
<dbReference type="NCBIfam" id="TIGR00879">
    <property type="entry name" value="SP"/>
    <property type="match status" value="1"/>
</dbReference>
<evidence type="ECO:0000256" key="1">
    <source>
        <dbReference type="ARBA" id="ARBA00004141"/>
    </source>
</evidence>
<dbReference type="Gene3D" id="1.20.1250.20">
    <property type="entry name" value="MFS general substrate transporter like domains"/>
    <property type="match status" value="1"/>
</dbReference>
<name>A0A1X2HJ39_SYNRA</name>
<feature type="transmembrane region" description="Helical" evidence="8">
    <location>
        <begin position="230"/>
        <end position="248"/>
    </location>
</feature>
<dbReference type="PRINTS" id="PR00171">
    <property type="entry name" value="SUGRTRNSPORT"/>
</dbReference>
<keyword evidence="4 8" id="KW-0812">Transmembrane</keyword>
<dbReference type="GO" id="GO:0016020">
    <property type="term" value="C:membrane"/>
    <property type="evidence" value="ECO:0007669"/>
    <property type="project" value="UniProtKB-SubCell"/>
</dbReference>
<reference evidence="10 11" key="1">
    <citation type="submission" date="2016-07" db="EMBL/GenBank/DDBJ databases">
        <title>Pervasive Adenine N6-methylation of Active Genes in Fungi.</title>
        <authorList>
            <consortium name="DOE Joint Genome Institute"/>
            <person name="Mondo S.J."/>
            <person name="Dannebaum R.O."/>
            <person name="Kuo R.C."/>
            <person name="Labutti K."/>
            <person name="Haridas S."/>
            <person name="Kuo A."/>
            <person name="Salamov A."/>
            <person name="Ahrendt S.R."/>
            <person name="Lipzen A."/>
            <person name="Sullivan W."/>
            <person name="Andreopoulos W.B."/>
            <person name="Clum A."/>
            <person name="Lindquist E."/>
            <person name="Daum C."/>
            <person name="Ramamoorthy G.K."/>
            <person name="Gryganskyi A."/>
            <person name="Culley D."/>
            <person name="Magnuson J.K."/>
            <person name="James T.Y."/>
            <person name="O'Malley M.A."/>
            <person name="Stajich J.E."/>
            <person name="Spatafora J.W."/>
            <person name="Visel A."/>
            <person name="Grigoriev I.V."/>
        </authorList>
    </citation>
    <scope>NUCLEOTIDE SEQUENCE [LARGE SCALE GENOMIC DNA]</scope>
    <source>
        <strain evidence="10 11">NRRL 2496</strain>
    </source>
</reference>
<feature type="domain" description="Major facilitator superfamily (MFS) profile" evidence="9">
    <location>
        <begin position="1"/>
        <end position="423"/>
    </location>
</feature>
<accession>A0A1X2HJ39</accession>
<dbReference type="PROSITE" id="PS00217">
    <property type="entry name" value="SUGAR_TRANSPORT_2"/>
    <property type="match status" value="1"/>
</dbReference>
<dbReference type="InterPro" id="IPR020846">
    <property type="entry name" value="MFS_dom"/>
</dbReference>
<dbReference type="InterPro" id="IPR003663">
    <property type="entry name" value="Sugar/inositol_transpt"/>
</dbReference>
<evidence type="ECO:0000256" key="7">
    <source>
        <dbReference type="RuleBase" id="RU003346"/>
    </source>
</evidence>
<feature type="transmembrane region" description="Helical" evidence="8">
    <location>
        <begin position="401"/>
        <end position="420"/>
    </location>
</feature>
<feature type="transmembrane region" description="Helical" evidence="8">
    <location>
        <begin position="300"/>
        <end position="321"/>
    </location>
</feature>
<dbReference type="InParanoid" id="A0A1X2HJ39"/>
<comment type="subcellular location">
    <subcellularLocation>
        <location evidence="1">Membrane</location>
        <topology evidence="1">Multi-pass membrane protein</topology>
    </subcellularLocation>
</comment>
<dbReference type="InterPro" id="IPR036259">
    <property type="entry name" value="MFS_trans_sf"/>
</dbReference>
<comment type="similarity">
    <text evidence="2 7">Belongs to the major facilitator superfamily. Sugar transporter (TC 2.A.1.1) family.</text>
</comment>
<dbReference type="PANTHER" id="PTHR48022:SF23">
    <property type="entry name" value="MAJOR FACILITATOR SUPERFAMILY (MFS) PROFILE DOMAIN-CONTAINING PROTEIN"/>
    <property type="match status" value="1"/>
</dbReference>
<evidence type="ECO:0000313" key="10">
    <source>
        <dbReference type="EMBL" id="ORY99125.1"/>
    </source>
</evidence>
<comment type="caution">
    <text evidence="10">The sequence shown here is derived from an EMBL/GenBank/DDBJ whole genome shotgun (WGS) entry which is preliminary data.</text>
</comment>
<evidence type="ECO:0000259" key="9">
    <source>
        <dbReference type="PROSITE" id="PS50850"/>
    </source>
</evidence>
<dbReference type="STRING" id="13706.A0A1X2HJ39"/>
<evidence type="ECO:0000256" key="8">
    <source>
        <dbReference type="SAM" id="Phobius"/>
    </source>
</evidence>
<evidence type="ECO:0000256" key="2">
    <source>
        <dbReference type="ARBA" id="ARBA00010992"/>
    </source>
</evidence>
<feature type="transmembrane region" description="Helical" evidence="8">
    <location>
        <begin position="50"/>
        <end position="68"/>
    </location>
</feature>
<dbReference type="InterPro" id="IPR005829">
    <property type="entry name" value="Sugar_transporter_CS"/>
</dbReference>
<feature type="transmembrane region" description="Helical" evidence="8">
    <location>
        <begin position="369"/>
        <end position="389"/>
    </location>
</feature>
<protein>
    <submittedName>
        <fullName evidence="10">General substrate transporter</fullName>
    </submittedName>
</protein>
<keyword evidence="11" id="KW-1185">Reference proteome</keyword>
<dbReference type="OMA" id="SAHENHY"/>
<dbReference type="PANTHER" id="PTHR48022">
    <property type="entry name" value="PLASTIDIC GLUCOSE TRANSPORTER 4"/>
    <property type="match status" value="1"/>
</dbReference>
<evidence type="ECO:0000256" key="5">
    <source>
        <dbReference type="ARBA" id="ARBA00022989"/>
    </source>
</evidence>
<dbReference type="AlphaFoldDB" id="A0A1X2HJ39"/>
<feature type="transmembrane region" description="Helical" evidence="8">
    <location>
        <begin position="147"/>
        <end position="171"/>
    </location>
</feature>
<feature type="transmembrane region" description="Helical" evidence="8">
    <location>
        <begin position="80"/>
        <end position="98"/>
    </location>
</feature>